<evidence type="ECO:0000256" key="2">
    <source>
        <dbReference type="SAM" id="Phobius"/>
    </source>
</evidence>
<dbReference type="NCBIfam" id="NF045932">
    <property type="entry name" value="MAG3090_fam_N"/>
    <property type="match status" value="1"/>
</dbReference>
<keyword evidence="2" id="KW-0812">Transmembrane</keyword>
<organism evidence="3 4">
    <name type="scientific">Mycoplasmopsis meleagridis ATCC 25294</name>
    <dbReference type="NCBI Taxonomy" id="1264554"/>
    <lineage>
        <taxon>Bacteria</taxon>
        <taxon>Bacillati</taxon>
        <taxon>Mycoplasmatota</taxon>
        <taxon>Mycoplasmoidales</taxon>
        <taxon>Metamycoplasmataceae</taxon>
        <taxon>Mycoplasmopsis</taxon>
    </lineage>
</organism>
<sequence length="469" mass="55322">MKRLLCYYEKKQDATYPWLLKHPKIKSGLAKFKTRQEAIQWYMLLKFETSIWFQNDQKIFGGQLSIDNEDDSWYNYVKVSGFDGGETYEGVCDEFGIDPRTFQYDYATAEKRLKNLDFVLLHDPYTYFPPELEISKKSRKEMLDIDKVNELLAQREKEIKDQHEQELQEKEEEIIDLKKELQEKEDTTTEVIVENRETRIGYSVYYRNFADLDVDKQLDALALYYTKIRDLTKKLETQQISSSDYERITRNFELVSLSVKDYSQKVDEETKDLLTKLAEQFNRIKSDLFSKLSKNERLTNIPEHFAYVFDEDKEQKVSVAYETSYVLMGIAHVGFIEESKYEYPIDYIVDPNKYGVAIISLKDVFEKVEPLPQPEPVYTKPEPQSQLQPQASENIRIDDMPEFWTGKIQPQTLEYIDNYQLLLDKNNIHKRKRWHTAWLIALVLLLVAVGIILVLAIVQLADGTQIFKL</sequence>
<dbReference type="STRING" id="29561.MM26B8_00240"/>
<keyword evidence="2" id="KW-0472">Membrane</keyword>
<dbReference type="RefSeq" id="WP_052717019.1">
    <property type="nucleotide sequence ID" value="NZ_JZXN01000016.1"/>
</dbReference>
<dbReference type="EMBL" id="JZXN01000016">
    <property type="protein sequence ID" value="KKB26846.1"/>
    <property type="molecule type" value="Genomic_DNA"/>
</dbReference>
<reference evidence="3 4" key="1">
    <citation type="submission" date="2015-03" db="EMBL/GenBank/DDBJ databases">
        <title>Genome sequence of Mycoplasma meleagridis strain ATCC 25294.</title>
        <authorList>
            <person name="Yacoub E."/>
            <person name="Blanchard A."/>
            <person name="Sirand-Pugnet P."/>
            <person name="Mardassi B.B.A."/>
        </authorList>
    </citation>
    <scope>NUCLEOTIDE SEQUENCE [LARGE SCALE GENOMIC DNA]</scope>
    <source>
        <strain evidence="3 4">ATCC 25294</strain>
    </source>
</reference>
<name>A0A0F5H0J9_9BACT</name>
<proteinExistence type="predicted"/>
<keyword evidence="2" id="KW-1133">Transmembrane helix</keyword>
<evidence type="ECO:0000313" key="3">
    <source>
        <dbReference type="EMBL" id="KKB26846.1"/>
    </source>
</evidence>
<feature type="coiled-coil region" evidence="1">
    <location>
        <begin position="145"/>
        <end position="187"/>
    </location>
</feature>
<dbReference type="Proteomes" id="UP000033750">
    <property type="component" value="Unassembled WGS sequence"/>
</dbReference>
<feature type="transmembrane region" description="Helical" evidence="2">
    <location>
        <begin position="437"/>
        <end position="461"/>
    </location>
</feature>
<accession>A0A0F5H0J9</accession>
<keyword evidence="4" id="KW-1185">Reference proteome</keyword>
<keyword evidence="1" id="KW-0175">Coiled coil</keyword>
<gene>
    <name evidence="3" type="ORF">MMELEA_05290</name>
</gene>
<dbReference type="OrthoDB" id="394221at2"/>
<dbReference type="PATRIC" id="fig|1264554.4.peg.473"/>
<evidence type="ECO:0000313" key="4">
    <source>
        <dbReference type="Proteomes" id="UP000033750"/>
    </source>
</evidence>
<evidence type="ECO:0000256" key="1">
    <source>
        <dbReference type="SAM" id="Coils"/>
    </source>
</evidence>
<dbReference type="AlphaFoldDB" id="A0A0F5H0J9"/>
<comment type="caution">
    <text evidence="3">The sequence shown here is derived from an EMBL/GenBank/DDBJ whole genome shotgun (WGS) entry which is preliminary data.</text>
</comment>
<protein>
    <submittedName>
        <fullName evidence="3">Uncharacterized protein</fullName>
    </submittedName>
</protein>